<evidence type="ECO:0000313" key="2">
    <source>
        <dbReference type="WBParaSite" id="RSKR_0001136800.1"/>
    </source>
</evidence>
<name>A0AC35UG03_9BILA</name>
<proteinExistence type="predicted"/>
<sequence>MKIADSSQIGVPASTKLTGIKAYITIAVLSAINMLVYMDRYTVAGILTKIQKYYSLDDSEAGLLQTTFLVFYMISSPISGYLGDRYNRKYIMTLGLIVWVISVFTSTFFNKNAFIGFLLVRNFGMGFGEATIAVIAPTLIADLFNKKLRSKALMIFYFATPVGSGLGYMTGSFFSSLFGSWEWGLRITPLLGILCIVLIIFVLEEPERGQSEKELIQDDTIQEKKSTYWKDFKYLCGIKTYIFATLGSATCLYVVGSLSFFAPTAIEYYHAVQKGYKSLDEMPNDDKNEISFIFGALTCGGGLAGVTLGGLISMWWKNGQYFFPKSNKADALVCAFGSLFSMPFLYMTFGLIQVSSLVTYTMIFFTVFFLCANTSVICDMTLSIIVPGRRSIAYSWQILISHLLGDCSGPYLIGLISDWVRGKETSPKAHFDSLKTAFYVAQGYLLISFITFGVSSLYVTGDKEKYERDCGMLLDEQNQKNIEIKVFSKSIEDAK</sequence>
<dbReference type="Proteomes" id="UP000095286">
    <property type="component" value="Unplaced"/>
</dbReference>
<dbReference type="WBParaSite" id="RSKR_0001136800.1">
    <property type="protein sequence ID" value="RSKR_0001136800.1"/>
    <property type="gene ID" value="RSKR_0001136800"/>
</dbReference>
<protein>
    <submittedName>
        <fullName evidence="2">MFS domain-containing protein</fullName>
    </submittedName>
</protein>
<evidence type="ECO:0000313" key="1">
    <source>
        <dbReference type="Proteomes" id="UP000095286"/>
    </source>
</evidence>
<accession>A0AC35UG03</accession>
<organism evidence="1 2">
    <name type="scientific">Rhabditophanes sp. KR3021</name>
    <dbReference type="NCBI Taxonomy" id="114890"/>
    <lineage>
        <taxon>Eukaryota</taxon>
        <taxon>Metazoa</taxon>
        <taxon>Ecdysozoa</taxon>
        <taxon>Nematoda</taxon>
        <taxon>Chromadorea</taxon>
        <taxon>Rhabditida</taxon>
        <taxon>Tylenchina</taxon>
        <taxon>Panagrolaimomorpha</taxon>
        <taxon>Strongyloidoidea</taxon>
        <taxon>Alloionematidae</taxon>
        <taxon>Rhabditophanes</taxon>
    </lineage>
</organism>
<reference evidence="2" key="1">
    <citation type="submission" date="2016-11" db="UniProtKB">
        <authorList>
            <consortium name="WormBaseParasite"/>
        </authorList>
    </citation>
    <scope>IDENTIFICATION</scope>
    <source>
        <strain evidence="2">KR3021</strain>
    </source>
</reference>